<dbReference type="Gene3D" id="3.90.1720.10">
    <property type="entry name" value="endopeptidase domain like (from Nostoc punctiforme)"/>
    <property type="match status" value="1"/>
</dbReference>
<dbReference type="EMBL" id="JACJHX010000008">
    <property type="protein sequence ID" value="MBA9027512.1"/>
    <property type="molecule type" value="Genomic_DNA"/>
</dbReference>
<comment type="caution">
    <text evidence="6">The sequence shown here is derived from an EMBL/GenBank/DDBJ whole genome shotgun (WGS) entry which is preliminary data.</text>
</comment>
<name>A0ABR6CR57_9BACI</name>
<protein>
    <submittedName>
        <fullName evidence="6">Cell wall-associated NlpC family hydrolase</fullName>
    </submittedName>
</protein>
<dbReference type="InterPro" id="IPR010611">
    <property type="entry name" value="3D_dom"/>
</dbReference>
<proteinExistence type="inferred from homology"/>
<comment type="similarity">
    <text evidence="1">Belongs to the peptidase C40 family.</text>
</comment>
<evidence type="ECO:0000256" key="4">
    <source>
        <dbReference type="ARBA" id="ARBA00022807"/>
    </source>
</evidence>
<dbReference type="SUPFAM" id="SSF69279">
    <property type="entry name" value="Phage tail proteins"/>
    <property type="match status" value="1"/>
</dbReference>
<dbReference type="PROSITE" id="PS51935">
    <property type="entry name" value="NLPC_P60"/>
    <property type="match status" value="1"/>
</dbReference>
<dbReference type="Pfam" id="PF00877">
    <property type="entry name" value="NLPC_P60"/>
    <property type="match status" value="1"/>
</dbReference>
<evidence type="ECO:0000259" key="5">
    <source>
        <dbReference type="PROSITE" id="PS51935"/>
    </source>
</evidence>
<dbReference type="Pfam" id="PF06725">
    <property type="entry name" value="3D"/>
    <property type="match status" value="1"/>
</dbReference>
<dbReference type="InterPro" id="IPR000064">
    <property type="entry name" value="NLP_P60_dom"/>
</dbReference>
<sequence length="614" mass="66389">MSIGVTYYVGSEVYYLTPLVTSVTWSGDTTTASRQVEVSLINTLDGEAKAVSVTVGNSVRVYKDDREIFRGVIFETDVRSDGTFSFTAHDYNYYLTKNTDTMKFTNQKASQIIASICKKYGIAYGTIEDTGYVIPQLILRDKTIYDMITIALTETRKKTGKVFLLTNEVGKLVLRERKSQVVRLIISDSTNLINANYTESIEDLRNSVRITGKAGEDSSGVTVGNDASIKRYGLMREKRHESEMTDAQLTPVANALLAELNKVTKESDVEALGDTSVFAGKSVQVYERMTGISGGFYVITDSHTFDASGMHTMSLKVSHVLELNEIEYEAPEEEEASSTTIDGKKIDGIVYETGYIATAYAPALGGINGSGTGLTASSTKVDEGRTIAVDPTKIPLGSVVAVYVANAKEYSGLYLAEDTGGAIKGKKIDIAVVPSNAKAFGVKNVQVSILERGSGRADARNKAGRWSEFENKWTKELAGGSDSFSGGSDVRSNVVKLANSYKGKLKYNFGGKNIAGGSGDCSGFTQYVYSKAAGMDIGHGTSTQVTKGRLIPQPQAQAGDLVFFKGTYRAGVSHVGIVTRSGYCVSLASSGCKEHSYLTGYWGNHFMQVRRVFD</sequence>
<keyword evidence="7" id="KW-1185">Reference proteome</keyword>
<dbReference type="Proteomes" id="UP000626697">
    <property type="component" value="Unassembled WGS sequence"/>
</dbReference>
<keyword evidence="4" id="KW-0788">Thiol protease</keyword>
<dbReference type="InterPro" id="IPR051202">
    <property type="entry name" value="Peptidase_C40"/>
</dbReference>
<dbReference type="InterPro" id="IPR038765">
    <property type="entry name" value="Papain-like_cys_pep_sf"/>
</dbReference>
<feature type="domain" description="NlpC/P60" evidence="5">
    <location>
        <begin position="488"/>
        <end position="613"/>
    </location>
</feature>
<gene>
    <name evidence="6" type="ORF">HNP81_002802</name>
</gene>
<accession>A0ABR6CR57</accession>
<reference evidence="6 7" key="1">
    <citation type="submission" date="2020-08" db="EMBL/GenBank/DDBJ databases">
        <title>Genomic Encyclopedia of Type Strains, Phase IV (KMG-IV): sequencing the most valuable type-strain genomes for metagenomic binning, comparative biology and taxonomic classification.</title>
        <authorList>
            <person name="Goeker M."/>
        </authorList>
    </citation>
    <scope>NUCLEOTIDE SEQUENCE [LARGE SCALE GENOMIC DNA]</scope>
    <source>
        <strain evidence="6 7">DSM 105481</strain>
    </source>
</reference>
<dbReference type="SUPFAM" id="SSF54001">
    <property type="entry name" value="Cysteine proteinases"/>
    <property type="match status" value="1"/>
</dbReference>
<organism evidence="6 7">
    <name type="scientific">Peribacillus huizhouensis</name>
    <dbReference type="NCBI Taxonomy" id="1501239"/>
    <lineage>
        <taxon>Bacteria</taxon>
        <taxon>Bacillati</taxon>
        <taxon>Bacillota</taxon>
        <taxon>Bacilli</taxon>
        <taxon>Bacillales</taxon>
        <taxon>Bacillaceae</taxon>
        <taxon>Peribacillus</taxon>
    </lineage>
</organism>
<evidence type="ECO:0000256" key="3">
    <source>
        <dbReference type="ARBA" id="ARBA00022801"/>
    </source>
</evidence>
<dbReference type="CDD" id="cd14667">
    <property type="entry name" value="3D_containing_proteins"/>
    <property type="match status" value="1"/>
</dbReference>
<dbReference type="Pfam" id="PF24032">
    <property type="entry name" value="YQBQ"/>
    <property type="match status" value="1"/>
</dbReference>
<evidence type="ECO:0000313" key="7">
    <source>
        <dbReference type="Proteomes" id="UP000626697"/>
    </source>
</evidence>
<evidence type="ECO:0000313" key="6">
    <source>
        <dbReference type="EMBL" id="MBA9027512.1"/>
    </source>
</evidence>
<evidence type="ECO:0000256" key="2">
    <source>
        <dbReference type="ARBA" id="ARBA00022670"/>
    </source>
</evidence>
<dbReference type="PANTHER" id="PTHR47053">
    <property type="entry name" value="MUREIN DD-ENDOPEPTIDASE MEPH-RELATED"/>
    <property type="match status" value="1"/>
</dbReference>
<keyword evidence="3 6" id="KW-0378">Hydrolase</keyword>
<dbReference type="InterPro" id="IPR059180">
    <property type="entry name" value="3D_YorM"/>
</dbReference>
<dbReference type="PANTHER" id="PTHR47053:SF1">
    <property type="entry name" value="MUREIN DD-ENDOPEPTIDASE MEPH-RELATED"/>
    <property type="match status" value="1"/>
</dbReference>
<keyword evidence="2" id="KW-0645">Protease</keyword>
<dbReference type="RefSeq" id="WP_182502964.1">
    <property type="nucleotide sequence ID" value="NZ_JACJHX010000008.1"/>
</dbReference>
<dbReference type="Gene3D" id="2.40.40.10">
    <property type="entry name" value="RlpA-like domain"/>
    <property type="match status" value="1"/>
</dbReference>
<evidence type="ECO:0000256" key="1">
    <source>
        <dbReference type="ARBA" id="ARBA00007074"/>
    </source>
</evidence>
<dbReference type="SUPFAM" id="SSF50685">
    <property type="entry name" value="Barwin-like endoglucanases"/>
    <property type="match status" value="1"/>
</dbReference>
<dbReference type="GO" id="GO:0016787">
    <property type="term" value="F:hydrolase activity"/>
    <property type="evidence" value="ECO:0007669"/>
    <property type="project" value="UniProtKB-KW"/>
</dbReference>
<dbReference type="InterPro" id="IPR056937">
    <property type="entry name" value="YqbQ/XkdQ"/>
</dbReference>
<dbReference type="InterPro" id="IPR036908">
    <property type="entry name" value="RlpA-like_sf"/>
</dbReference>